<feature type="region of interest" description="Disordered" evidence="1">
    <location>
        <begin position="1"/>
        <end position="40"/>
    </location>
</feature>
<evidence type="ECO:0000256" key="1">
    <source>
        <dbReference type="SAM" id="MobiDB-lite"/>
    </source>
</evidence>
<proteinExistence type="predicted"/>
<accession>A0A9I9EFU3</accession>
<evidence type="ECO:0000313" key="2">
    <source>
        <dbReference type="EnsemblPlants" id="MELO3C032896.2.1"/>
    </source>
</evidence>
<name>A0A9I9EFU3_CUCME</name>
<dbReference type="AlphaFoldDB" id="A0A9I9EFU3"/>
<dbReference type="Gramene" id="MELO3C032896.2.1">
    <property type="protein sequence ID" value="MELO3C032896.2.1"/>
    <property type="gene ID" value="MELO3C032896.2"/>
</dbReference>
<sequence>MYLNQLQRNKKKINKEHLVDQGRIQSSDKQNHPPIEPNHFSANQEVCGALKIQNKNAKANISRPSRKQSRKAKEIVNFSPSTIRNDEFSDWEII</sequence>
<reference evidence="2" key="1">
    <citation type="submission" date="2023-03" db="UniProtKB">
        <authorList>
            <consortium name="EnsemblPlants"/>
        </authorList>
    </citation>
    <scope>IDENTIFICATION</scope>
</reference>
<dbReference type="EnsemblPlants" id="MELO3C032896.2.1">
    <property type="protein sequence ID" value="MELO3C032896.2.1"/>
    <property type="gene ID" value="MELO3C032896.2"/>
</dbReference>
<protein>
    <submittedName>
        <fullName evidence="2">Uncharacterized protein</fullName>
    </submittedName>
</protein>
<organism evidence="2">
    <name type="scientific">Cucumis melo</name>
    <name type="common">Muskmelon</name>
    <dbReference type="NCBI Taxonomy" id="3656"/>
    <lineage>
        <taxon>Eukaryota</taxon>
        <taxon>Viridiplantae</taxon>
        <taxon>Streptophyta</taxon>
        <taxon>Embryophyta</taxon>
        <taxon>Tracheophyta</taxon>
        <taxon>Spermatophyta</taxon>
        <taxon>Magnoliopsida</taxon>
        <taxon>eudicotyledons</taxon>
        <taxon>Gunneridae</taxon>
        <taxon>Pentapetalae</taxon>
        <taxon>rosids</taxon>
        <taxon>fabids</taxon>
        <taxon>Cucurbitales</taxon>
        <taxon>Cucurbitaceae</taxon>
        <taxon>Benincaseae</taxon>
        <taxon>Cucumis</taxon>
    </lineage>
</organism>